<keyword evidence="1" id="KW-0812">Transmembrane</keyword>
<dbReference type="Proteomes" id="UP000607653">
    <property type="component" value="Unassembled WGS sequence"/>
</dbReference>
<accession>A0A822XTK7</accession>
<comment type="caution">
    <text evidence="2">The sequence shown here is derived from an EMBL/GenBank/DDBJ whole genome shotgun (WGS) entry which is preliminary data.</text>
</comment>
<keyword evidence="1" id="KW-0472">Membrane</keyword>
<keyword evidence="3" id="KW-1185">Reference proteome</keyword>
<evidence type="ECO:0000256" key="1">
    <source>
        <dbReference type="SAM" id="Phobius"/>
    </source>
</evidence>
<name>A0A822XTK7_NELNU</name>
<gene>
    <name evidence="2" type="ORF">HUJ06_024516</name>
</gene>
<feature type="transmembrane region" description="Helical" evidence="1">
    <location>
        <begin position="53"/>
        <end position="82"/>
    </location>
</feature>
<proteinExistence type="predicted"/>
<dbReference type="EMBL" id="DUZY01000001">
    <property type="protein sequence ID" value="DAD23053.1"/>
    <property type="molecule type" value="Genomic_DNA"/>
</dbReference>
<organism evidence="2 3">
    <name type="scientific">Nelumbo nucifera</name>
    <name type="common">Sacred lotus</name>
    <dbReference type="NCBI Taxonomy" id="4432"/>
    <lineage>
        <taxon>Eukaryota</taxon>
        <taxon>Viridiplantae</taxon>
        <taxon>Streptophyta</taxon>
        <taxon>Embryophyta</taxon>
        <taxon>Tracheophyta</taxon>
        <taxon>Spermatophyta</taxon>
        <taxon>Magnoliopsida</taxon>
        <taxon>Proteales</taxon>
        <taxon>Nelumbonaceae</taxon>
        <taxon>Nelumbo</taxon>
    </lineage>
</organism>
<evidence type="ECO:0000313" key="2">
    <source>
        <dbReference type="EMBL" id="DAD23053.1"/>
    </source>
</evidence>
<evidence type="ECO:0000313" key="3">
    <source>
        <dbReference type="Proteomes" id="UP000607653"/>
    </source>
</evidence>
<dbReference type="AlphaFoldDB" id="A0A822XTK7"/>
<feature type="transmembrane region" description="Helical" evidence="1">
    <location>
        <begin position="12"/>
        <end position="33"/>
    </location>
</feature>
<reference evidence="2 3" key="1">
    <citation type="journal article" date="2020" name="Mol. Biol. Evol.">
        <title>Distinct Expression and Methylation Patterns for Genes with Different Fates following a Single Whole-Genome Duplication in Flowering Plants.</title>
        <authorList>
            <person name="Shi T."/>
            <person name="Rahmani R.S."/>
            <person name="Gugger P.F."/>
            <person name="Wang M."/>
            <person name="Li H."/>
            <person name="Zhang Y."/>
            <person name="Li Z."/>
            <person name="Wang Q."/>
            <person name="Van de Peer Y."/>
            <person name="Marchal K."/>
            <person name="Chen J."/>
        </authorList>
    </citation>
    <scope>NUCLEOTIDE SEQUENCE [LARGE SCALE GENOMIC DNA]</scope>
    <source>
        <tissue evidence="2">Leaf</tissue>
    </source>
</reference>
<protein>
    <submittedName>
        <fullName evidence="2">Uncharacterized protein</fullName>
    </submittedName>
</protein>
<sequence>MTSEIITARNFSCRFFIGIIISGALGIVTFSSGQPHHGVLSLQDVVRGMIKGALFTLLFVVFLDIAIVGVVSVSFIAGVTVFPGSFAFYDDFGTETFAGVQQLQVVPLSAAIERDAFVNEISANKEAVWEDVALLGFIGLVELALGR</sequence>
<keyword evidence="1" id="KW-1133">Transmembrane helix</keyword>